<name>A0A2Z7D4Y9_9LAMI</name>
<evidence type="ECO:0000313" key="2">
    <source>
        <dbReference type="EMBL" id="KZV54200.1"/>
    </source>
</evidence>
<proteinExistence type="predicted"/>
<protein>
    <submittedName>
        <fullName evidence="2">Uncharacterized protein</fullName>
    </submittedName>
</protein>
<dbReference type="AlphaFoldDB" id="A0A2Z7D4Y9"/>
<organism evidence="2 3">
    <name type="scientific">Dorcoceras hygrometricum</name>
    <dbReference type="NCBI Taxonomy" id="472368"/>
    <lineage>
        <taxon>Eukaryota</taxon>
        <taxon>Viridiplantae</taxon>
        <taxon>Streptophyta</taxon>
        <taxon>Embryophyta</taxon>
        <taxon>Tracheophyta</taxon>
        <taxon>Spermatophyta</taxon>
        <taxon>Magnoliopsida</taxon>
        <taxon>eudicotyledons</taxon>
        <taxon>Gunneridae</taxon>
        <taxon>Pentapetalae</taxon>
        <taxon>asterids</taxon>
        <taxon>lamiids</taxon>
        <taxon>Lamiales</taxon>
        <taxon>Gesneriaceae</taxon>
        <taxon>Didymocarpoideae</taxon>
        <taxon>Trichosporeae</taxon>
        <taxon>Loxocarpinae</taxon>
        <taxon>Dorcoceras</taxon>
    </lineage>
</organism>
<gene>
    <name evidence="2" type="ORF">F511_13833</name>
</gene>
<keyword evidence="3" id="KW-1185">Reference proteome</keyword>
<accession>A0A2Z7D4Y9</accession>
<sequence>MVRTVAGLLGTVWNGSVPVGRAPALVPEQGERSLRLAGGREGAQQANASTCSVQISLVSPRFEPRLVTLEPSGPGVVQTKGIKQLWTDHGQQTWARGSSGFRNDFKISGPMDPEHAEPLGSLGLNGAGDDPADEITPTGGEDV</sequence>
<reference evidence="2 3" key="1">
    <citation type="journal article" date="2015" name="Proc. Natl. Acad. Sci. U.S.A.">
        <title>The resurrection genome of Boea hygrometrica: A blueprint for survival of dehydration.</title>
        <authorList>
            <person name="Xiao L."/>
            <person name="Yang G."/>
            <person name="Zhang L."/>
            <person name="Yang X."/>
            <person name="Zhao S."/>
            <person name="Ji Z."/>
            <person name="Zhou Q."/>
            <person name="Hu M."/>
            <person name="Wang Y."/>
            <person name="Chen M."/>
            <person name="Xu Y."/>
            <person name="Jin H."/>
            <person name="Xiao X."/>
            <person name="Hu G."/>
            <person name="Bao F."/>
            <person name="Hu Y."/>
            <person name="Wan P."/>
            <person name="Li L."/>
            <person name="Deng X."/>
            <person name="Kuang T."/>
            <person name="Xiang C."/>
            <person name="Zhu J.K."/>
            <person name="Oliver M.J."/>
            <person name="He Y."/>
        </authorList>
    </citation>
    <scope>NUCLEOTIDE SEQUENCE [LARGE SCALE GENOMIC DNA]</scope>
    <source>
        <strain evidence="3">cv. XS01</strain>
    </source>
</reference>
<dbReference type="EMBL" id="KQ989572">
    <property type="protein sequence ID" value="KZV54200.1"/>
    <property type="molecule type" value="Genomic_DNA"/>
</dbReference>
<feature type="region of interest" description="Disordered" evidence="1">
    <location>
        <begin position="93"/>
        <end position="143"/>
    </location>
</feature>
<evidence type="ECO:0000256" key="1">
    <source>
        <dbReference type="SAM" id="MobiDB-lite"/>
    </source>
</evidence>
<dbReference type="Proteomes" id="UP000250235">
    <property type="component" value="Unassembled WGS sequence"/>
</dbReference>
<evidence type="ECO:0000313" key="3">
    <source>
        <dbReference type="Proteomes" id="UP000250235"/>
    </source>
</evidence>